<evidence type="ECO:0000313" key="2">
    <source>
        <dbReference type="Proteomes" id="UP000276309"/>
    </source>
</evidence>
<gene>
    <name evidence="1" type="ORF">D1013_03470</name>
</gene>
<evidence type="ECO:0008006" key="3">
    <source>
        <dbReference type="Google" id="ProtNLM"/>
    </source>
</evidence>
<evidence type="ECO:0000313" key="1">
    <source>
        <dbReference type="EMBL" id="AYN66508.1"/>
    </source>
</evidence>
<proteinExistence type="predicted"/>
<organism evidence="1 2">
    <name type="scientific">Euzebyella marina</name>
    <dbReference type="NCBI Taxonomy" id="1761453"/>
    <lineage>
        <taxon>Bacteria</taxon>
        <taxon>Pseudomonadati</taxon>
        <taxon>Bacteroidota</taxon>
        <taxon>Flavobacteriia</taxon>
        <taxon>Flavobacteriales</taxon>
        <taxon>Flavobacteriaceae</taxon>
        <taxon>Euzebyella</taxon>
    </lineage>
</organism>
<dbReference type="KEGG" id="emar:D1013_03470"/>
<dbReference type="Proteomes" id="UP000276309">
    <property type="component" value="Chromosome"/>
</dbReference>
<dbReference type="AlphaFoldDB" id="A0A3G2L2P1"/>
<name>A0A3G2L2P1_9FLAO</name>
<keyword evidence="2" id="KW-1185">Reference proteome</keyword>
<sequence>MEAKKILIPTDFTTQSLELVQQTLEASSDRPLQIVLVHGCYPSLSITDMLFFSKTRIINQLQSEDFVEACKVLKNKYDSKLNSLTVDIITSNNESYFKNYLEGNKITHTIVPNEGFLNFKKVQGIDTIALLKNCGLPCQIVNFENQTENLNNYSKRSLANVLLSNLK</sequence>
<accession>A0A3G2L2P1</accession>
<reference evidence="1 2" key="1">
    <citation type="submission" date="2018-08" db="EMBL/GenBank/DDBJ databases">
        <title>The reduced genetic potential of extracellular carbohydrate catabolism in Euzebyella marina RN62, a Flavobacteriia bacterium isolated from the hadal water.</title>
        <authorList>
            <person name="Xue C."/>
        </authorList>
    </citation>
    <scope>NUCLEOTIDE SEQUENCE [LARGE SCALE GENOMIC DNA]</scope>
    <source>
        <strain evidence="1 2">RN62</strain>
    </source>
</reference>
<dbReference type="RefSeq" id="WP_121847560.1">
    <property type="nucleotide sequence ID" value="NZ_CP032050.1"/>
</dbReference>
<dbReference type="EMBL" id="CP032050">
    <property type="protein sequence ID" value="AYN66508.1"/>
    <property type="molecule type" value="Genomic_DNA"/>
</dbReference>
<dbReference type="OrthoDB" id="893860at2"/>
<protein>
    <recommendedName>
        <fullName evidence="3">Universal stress protein</fullName>
    </recommendedName>
</protein>